<feature type="domain" description="Response regulatory" evidence="18">
    <location>
        <begin position="625"/>
        <end position="741"/>
    </location>
</feature>
<dbReference type="InterPro" id="IPR008207">
    <property type="entry name" value="Sig_transdc_His_kin_Hpt_dom"/>
</dbReference>
<keyword evidence="8" id="KW-0547">Nucleotide-binding</keyword>
<dbReference type="Pfam" id="PF00512">
    <property type="entry name" value="HisKA"/>
    <property type="match status" value="1"/>
</dbReference>
<evidence type="ECO:0000256" key="1">
    <source>
        <dbReference type="ARBA" id="ARBA00000085"/>
    </source>
</evidence>
<dbReference type="PANTHER" id="PTHR45339:SF1">
    <property type="entry name" value="HYBRID SIGNAL TRANSDUCTION HISTIDINE KINASE J"/>
    <property type="match status" value="1"/>
</dbReference>
<keyword evidence="16" id="KW-0175">Coiled coil</keyword>
<evidence type="ECO:0000259" key="17">
    <source>
        <dbReference type="PROSITE" id="PS50109"/>
    </source>
</evidence>
<keyword evidence="22" id="KW-1185">Reference proteome</keyword>
<comment type="caution">
    <text evidence="21">The sequence shown here is derived from an EMBL/GenBank/DDBJ whole genome shotgun (WGS) entry which is preliminary data.</text>
</comment>
<dbReference type="FunFam" id="3.30.565.10:FF:000010">
    <property type="entry name" value="Sensor histidine kinase RcsC"/>
    <property type="match status" value="1"/>
</dbReference>
<dbReference type="Gene3D" id="3.30.565.10">
    <property type="entry name" value="Histidine kinase-like ATPase, C-terminal domain"/>
    <property type="match status" value="1"/>
</dbReference>
<keyword evidence="6" id="KW-0808">Transferase</keyword>
<organism evidence="21 22">
    <name type="scientific">Thiohalocapsa marina</name>
    <dbReference type="NCBI Taxonomy" id="424902"/>
    <lineage>
        <taxon>Bacteria</taxon>
        <taxon>Pseudomonadati</taxon>
        <taxon>Pseudomonadota</taxon>
        <taxon>Gammaproteobacteria</taxon>
        <taxon>Chromatiales</taxon>
        <taxon>Chromatiaceae</taxon>
        <taxon>Thiohalocapsa</taxon>
    </lineage>
</organism>
<evidence type="ECO:0000256" key="8">
    <source>
        <dbReference type="ARBA" id="ARBA00022741"/>
    </source>
</evidence>
<keyword evidence="11" id="KW-1133">Transmembrane helix</keyword>
<dbReference type="OrthoDB" id="9810730at2"/>
<keyword evidence="5 15" id="KW-0597">Phosphoprotein</keyword>
<keyword evidence="12" id="KW-0902">Two-component regulatory system</keyword>
<feature type="domain" description="PAC" evidence="20">
    <location>
        <begin position="306"/>
        <end position="358"/>
    </location>
</feature>
<keyword evidence="13" id="KW-0472">Membrane</keyword>
<dbReference type="GO" id="GO:0005524">
    <property type="term" value="F:ATP binding"/>
    <property type="evidence" value="ECO:0007669"/>
    <property type="project" value="UniProtKB-KW"/>
</dbReference>
<keyword evidence="14" id="KW-0131">Cell cycle</keyword>
<feature type="domain" description="PAS" evidence="19">
    <location>
        <begin position="231"/>
        <end position="302"/>
    </location>
</feature>
<dbReference type="InterPro" id="IPR036890">
    <property type="entry name" value="HATPase_C_sf"/>
</dbReference>
<dbReference type="SUPFAM" id="SSF52172">
    <property type="entry name" value="CheY-like"/>
    <property type="match status" value="1"/>
</dbReference>
<protein>
    <recommendedName>
        <fullName evidence="3">histidine kinase</fullName>
        <ecNumber evidence="3">2.7.13.3</ecNumber>
    </recommendedName>
</protein>
<dbReference type="PROSITE" id="PS50112">
    <property type="entry name" value="PAS"/>
    <property type="match status" value="2"/>
</dbReference>
<evidence type="ECO:0000256" key="15">
    <source>
        <dbReference type="PROSITE-ProRule" id="PRU00169"/>
    </source>
</evidence>
<dbReference type="Pfam" id="PF08447">
    <property type="entry name" value="PAS_3"/>
    <property type="match status" value="1"/>
</dbReference>
<dbReference type="InterPro" id="IPR036641">
    <property type="entry name" value="HPT_dom_sf"/>
</dbReference>
<evidence type="ECO:0000256" key="10">
    <source>
        <dbReference type="ARBA" id="ARBA00022840"/>
    </source>
</evidence>
<dbReference type="InterPro" id="IPR003594">
    <property type="entry name" value="HATPase_dom"/>
</dbReference>
<evidence type="ECO:0000313" key="22">
    <source>
        <dbReference type="Proteomes" id="UP000322981"/>
    </source>
</evidence>
<sequence>MSQRKVNLTQLRERAEQAINQGRSSLTNGSNHAGEMDLDHLVEELTIYQTELEIQNEALALAQSETATALEQYRALFGHLPLPALIVDPRGFIVEANAQADALLGMSLPHTLNRGSVLQLFDLDSRGALHQALKGLLHATPSIIDCRGAPRDGAEGIPYEVHITQLPGTSAQAGHRLFVLVDRSAELALQMREEELSALNHSLEQRVEARTAELAAAQVQTEQALDQAARAEARFRTIFEQAPLGIALTDSLSGQILEVNERFGAIAGRTREELAHINWMQITHPHDLQTQLDSLARPNAGEITGFQMEKRYQRPDGSLVWISLTIAPVNGDVTEGPCHLKLIEDISVQKALEQDLRTAKATAEAANAAKSAFLANMSHEVRTPMNAVLGFLDVLLDTRLDAEQRALVQSVKGAGQGLLRIINDILDLSKLEAGKMSLESAPFRLDAVLQQVAELLSLSAQEKGLELVIDAPPEIAGGYRGDALRLSQILNNLVGNAIKFSERGSVVIAVQSLGETDGERQLRVEVRDRGIGLTPEQAAGLFQPFTQADASTARRFGGTGLGLTICRRLIERMGGAIGVDSSEGEGSTFWFTLPLMIDDNATERVPTTEPRAASTFAAAPIRGSRLLLVEDNAINQAVAVAFLRKLGLRTRVASNGREALEQLKTEHFDLVLMDLQMPVMDGLEATAAIRATHWGHEIPIIAMTAAAFPEDRARALDAGMNDYVSKPIDLQQLVDALLRWLPARAEAPVEPAAEPVTESAPDLATKSVVAGCAAVAEAISLADCDLEATRQRLGNDEALLRSVLEYSQREFRDWPAQFAAARDGGELKVAQRLAHTLKDVAANVGAARVRATAAALEAALAEQAGPELVERLRADCVAALGAAMTALRNATEPGGASKQQASSTS</sequence>
<feature type="domain" description="Histidine kinase" evidence="17">
    <location>
        <begin position="376"/>
        <end position="597"/>
    </location>
</feature>
<dbReference type="InterPro" id="IPR003661">
    <property type="entry name" value="HisK_dim/P_dom"/>
</dbReference>
<evidence type="ECO:0000256" key="2">
    <source>
        <dbReference type="ARBA" id="ARBA00004651"/>
    </source>
</evidence>
<evidence type="ECO:0000259" key="18">
    <source>
        <dbReference type="PROSITE" id="PS50110"/>
    </source>
</evidence>
<comment type="subcellular location">
    <subcellularLocation>
        <location evidence="2">Cell membrane</location>
        <topology evidence="2">Multi-pass membrane protein</topology>
    </subcellularLocation>
</comment>
<evidence type="ECO:0000259" key="20">
    <source>
        <dbReference type="PROSITE" id="PS50113"/>
    </source>
</evidence>
<gene>
    <name evidence="21" type="ORF">F2Q65_05295</name>
</gene>
<evidence type="ECO:0000256" key="16">
    <source>
        <dbReference type="SAM" id="Coils"/>
    </source>
</evidence>
<dbReference type="PROSITE" id="PS50110">
    <property type="entry name" value="RESPONSE_REGULATORY"/>
    <property type="match status" value="1"/>
</dbReference>
<evidence type="ECO:0000313" key="21">
    <source>
        <dbReference type="EMBL" id="KAA6186225.1"/>
    </source>
</evidence>
<dbReference type="InterPro" id="IPR035965">
    <property type="entry name" value="PAS-like_dom_sf"/>
</dbReference>
<feature type="coiled-coil region" evidence="16">
    <location>
        <begin position="200"/>
        <end position="234"/>
    </location>
</feature>
<dbReference type="FunFam" id="1.10.287.130:FF:000038">
    <property type="entry name" value="Sensory transduction histidine kinase"/>
    <property type="match status" value="1"/>
</dbReference>
<dbReference type="InterPro" id="IPR005467">
    <property type="entry name" value="His_kinase_dom"/>
</dbReference>
<dbReference type="InterPro" id="IPR001789">
    <property type="entry name" value="Sig_transdc_resp-reg_receiver"/>
</dbReference>
<evidence type="ECO:0000256" key="9">
    <source>
        <dbReference type="ARBA" id="ARBA00022777"/>
    </source>
</evidence>
<evidence type="ECO:0000256" key="7">
    <source>
        <dbReference type="ARBA" id="ARBA00022692"/>
    </source>
</evidence>
<dbReference type="Gene3D" id="3.30.450.20">
    <property type="entry name" value="PAS domain"/>
    <property type="match status" value="2"/>
</dbReference>
<dbReference type="InterPro" id="IPR036097">
    <property type="entry name" value="HisK_dim/P_sf"/>
</dbReference>
<dbReference type="SMART" id="SM00091">
    <property type="entry name" value="PAS"/>
    <property type="match status" value="2"/>
</dbReference>
<dbReference type="SUPFAM" id="SSF55785">
    <property type="entry name" value="PYP-like sensor domain (PAS domain)"/>
    <property type="match status" value="2"/>
</dbReference>
<evidence type="ECO:0000256" key="3">
    <source>
        <dbReference type="ARBA" id="ARBA00012438"/>
    </source>
</evidence>
<dbReference type="SMART" id="SM00448">
    <property type="entry name" value="REC"/>
    <property type="match status" value="1"/>
</dbReference>
<evidence type="ECO:0000256" key="5">
    <source>
        <dbReference type="ARBA" id="ARBA00022553"/>
    </source>
</evidence>
<dbReference type="EC" id="2.7.13.3" evidence="3"/>
<evidence type="ECO:0000256" key="11">
    <source>
        <dbReference type="ARBA" id="ARBA00022989"/>
    </source>
</evidence>
<dbReference type="Pfam" id="PF00072">
    <property type="entry name" value="Response_reg"/>
    <property type="match status" value="1"/>
</dbReference>
<keyword evidence="10" id="KW-0067">ATP-binding</keyword>
<dbReference type="Gene3D" id="3.40.50.2300">
    <property type="match status" value="1"/>
</dbReference>
<dbReference type="SUPFAM" id="SSF55874">
    <property type="entry name" value="ATPase domain of HSP90 chaperone/DNA topoisomerase II/histidine kinase"/>
    <property type="match status" value="1"/>
</dbReference>
<dbReference type="Pfam" id="PF01627">
    <property type="entry name" value="Hpt"/>
    <property type="match status" value="1"/>
</dbReference>
<reference evidence="21 22" key="1">
    <citation type="submission" date="2019-09" db="EMBL/GenBank/DDBJ databases">
        <title>Whole-genome sequence of the purple sulfur bacterium Thiohalocapsa marina DSM 19078.</title>
        <authorList>
            <person name="Kyndt J.A."/>
            <person name="Meyer T.E."/>
        </authorList>
    </citation>
    <scope>NUCLEOTIDE SEQUENCE [LARGE SCALE GENOMIC DNA]</scope>
    <source>
        <strain evidence="21 22">DSM 19078</strain>
    </source>
</reference>
<evidence type="ECO:0000256" key="4">
    <source>
        <dbReference type="ARBA" id="ARBA00022475"/>
    </source>
</evidence>
<feature type="domain" description="PAS" evidence="19">
    <location>
        <begin position="69"/>
        <end position="140"/>
    </location>
</feature>
<dbReference type="Proteomes" id="UP000322981">
    <property type="component" value="Unassembled WGS sequence"/>
</dbReference>
<dbReference type="CDD" id="cd00130">
    <property type="entry name" value="PAS"/>
    <property type="match status" value="2"/>
</dbReference>
<proteinExistence type="predicted"/>
<evidence type="ECO:0000256" key="13">
    <source>
        <dbReference type="ARBA" id="ARBA00023136"/>
    </source>
</evidence>
<dbReference type="SMART" id="SM00388">
    <property type="entry name" value="HisKA"/>
    <property type="match status" value="1"/>
</dbReference>
<dbReference type="SUPFAM" id="SSF47226">
    <property type="entry name" value="Histidine-containing phosphotransfer domain, HPT domain"/>
    <property type="match status" value="1"/>
</dbReference>
<evidence type="ECO:0000256" key="6">
    <source>
        <dbReference type="ARBA" id="ARBA00022679"/>
    </source>
</evidence>
<keyword evidence="7" id="KW-0812">Transmembrane</keyword>
<keyword evidence="4" id="KW-1003">Cell membrane</keyword>
<dbReference type="Pfam" id="PF13188">
    <property type="entry name" value="PAS_8"/>
    <property type="match status" value="1"/>
</dbReference>
<dbReference type="SUPFAM" id="SSF47384">
    <property type="entry name" value="Homodimeric domain of signal transducing histidine kinase"/>
    <property type="match status" value="1"/>
</dbReference>
<dbReference type="GO" id="GO:0000155">
    <property type="term" value="F:phosphorelay sensor kinase activity"/>
    <property type="evidence" value="ECO:0007669"/>
    <property type="project" value="InterPro"/>
</dbReference>
<evidence type="ECO:0000259" key="19">
    <source>
        <dbReference type="PROSITE" id="PS50112"/>
    </source>
</evidence>
<evidence type="ECO:0000256" key="12">
    <source>
        <dbReference type="ARBA" id="ARBA00023012"/>
    </source>
</evidence>
<dbReference type="SMART" id="SM00387">
    <property type="entry name" value="HATPase_c"/>
    <property type="match status" value="1"/>
</dbReference>
<dbReference type="Gene3D" id="1.20.120.160">
    <property type="entry name" value="HPT domain"/>
    <property type="match status" value="1"/>
</dbReference>
<feature type="modified residue" description="4-aspartylphosphate" evidence="15">
    <location>
        <position position="674"/>
    </location>
</feature>
<dbReference type="CDD" id="cd17546">
    <property type="entry name" value="REC_hyHK_CKI1_RcsC-like"/>
    <property type="match status" value="1"/>
</dbReference>
<dbReference type="CDD" id="cd00082">
    <property type="entry name" value="HisKA"/>
    <property type="match status" value="1"/>
</dbReference>
<dbReference type="Gene3D" id="1.10.287.130">
    <property type="match status" value="1"/>
</dbReference>
<dbReference type="PROSITE" id="PS50109">
    <property type="entry name" value="HIS_KIN"/>
    <property type="match status" value="1"/>
</dbReference>
<dbReference type="EMBL" id="VWXX01000005">
    <property type="protein sequence ID" value="KAA6186225.1"/>
    <property type="molecule type" value="Genomic_DNA"/>
</dbReference>
<dbReference type="AlphaFoldDB" id="A0A5M8FS87"/>
<accession>A0A5M8FS87</accession>
<evidence type="ECO:0000256" key="14">
    <source>
        <dbReference type="ARBA" id="ARBA00023306"/>
    </source>
</evidence>
<dbReference type="PROSITE" id="PS50113">
    <property type="entry name" value="PAC"/>
    <property type="match status" value="1"/>
</dbReference>
<dbReference type="RefSeq" id="WP_150091165.1">
    <property type="nucleotide sequence ID" value="NZ_JBFUOH010000031.1"/>
</dbReference>
<dbReference type="InterPro" id="IPR013655">
    <property type="entry name" value="PAS_fold_3"/>
</dbReference>
<dbReference type="PANTHER" id="PTHR45339">
    <property type="entry name" value="HYBRID SIGNAL TRANSDUCTION HISTIDINE KINASE J"/>
    <property type="match status" value="1"/>
</dbReference>
<dbReference type="InterPro" id="IPR000014">
    <property type="entry name" value="PAS"/>
</dbReference>
<keyword evidence="9" id="KW-0418">Kinase</keyword>
<dbReference type="CDD" id="cd16922">
    <property type="entry name" value="HATPase_EvgS-ArcB-TorS-like"/>
    <property type="match status" value="1"/>
</dbReference>
<dbReference type="InterPro" id="IPR000700">
    <property type="entry name" value="PAS-assoc_C"/>
</dbReference>
<dbReference type="InterPro" id="IPR011006">
    <property type="entry name" value="CheY-like_superfamily"/>
</dbReference>
<dbReference type="GO" id="GO:0005886">
    <property type="term" value="C:plasma membrane"/>
    <property type="evidence" value="ECO:0007669"/>
    <property type="project" value="UniProtKB-SubCell"/>
</dbReference>
<comment type="catalytic activity">
    <reaction evidence="1">
        <text>ATP + protein L-histidine = ADP + protein N-phospho-L-histidine.</text>
        <dbReference type="EC" id="2.7.13.3"/>
    </reaction>
</comment>
<dbReference type="Pfam" id="PF02518">
    <property type="entry name" value="HATPase_c"/>
    <property type="match status" value="1"/>
</dbReference>
<dbReference type="PRINTS" id="PR00344">
    <property type="entry name" value="BCTRLSENSOR"/>
</dbReference>
<dbReference type="InterPro" id="IPR004358">
    <property type="entry name" value="Sig_transdc_His_kin-like_C"/>
</dbReference>
<dbReference type="NCBIfam" id="TIGR00229">
    <property type="entry name" value="sensory_box"/>
    <property type="match status" value="1"/>
</dbReference>
<name>A0A5M8FS87_9GAMM</name>